<evidence type="ECO:0000256" key="2">
    <source>
        <dbReference type="SAM" id="Phobius"/>
    </source>
</evidence>
<organism evidence="3 4">
    <name type="scientific">Kalanchoe fedtschenkoi</name>
    <name type="common">Lavender scallops</name>
    <name type="synonym">South American air plant</name>
    <dbReference type="NCBI Taxonomy" id="63787"/>
    <lineage>
        <taxon>Eukaryota</taxon>
        <taxon>Viridiplantae</taxon>
        <taxon>Streptophyta</taxon>
        <taxon>Embryophyta</taxon>
        <taxon>Tracheophyta</taxon>
        <taxon>Spermatophyta</taxon>
        <taxon>Magnoliopsida</taxon>
        <taxon>eudicotyledons</taxon>
        <taxon>Gunneridae</taxon>
        <taxon>Pentapetalae</taxon>
        <taxon>Saxifragales</taxon>
        <taxon>Crassulaceae</taxon>
        <taxon>Kalanchoe</taxon>
    </lineage>
</organism>
<feature type="transmembrane region" description="Helical" evidence="2">
    <location>
        <begin position="259"/>
        <end position="279"/>
    </location>
</feature>
<keyword evidence="2" id="KW-0812">Transmembrane</keyword>
<feature type="coiled-coil region" evidence="1">
    <location>
        <begin position="69"/>
        <end position="137"/>
    </location>
</feature>
<evidence type="ECO:0000256" key="1">
    <source>
        <dbReference type="SAM" id="Coils"/>
    </source>
</evidence>
<accession>A0A7N1A1G3</accession>
<keyword evidence="2" id="KW-1133">Transmembrane helix</keyword>
<keyword evidence="1" id="KW-0175">Coiled coil</keyword>
<dbReference type="AlphaFoldDB" id="A0A7N1A1G3"/>
<dbReference type="Proteomes" id="UP000594263">
    <property type="component" value="Unplaced"/>
</dbReference>
<keyword evidence="4" id="KW-1185">Reference proteome</keyword>
<dbReference type="PANTHER" id="PTHR36383">
    <property type="entry name" value="OS09G0529350 PROTEIN"/>
    <property type="match status" value="1"/>
</dbReference>
<feature type="transmembrane region" description="Helical" evidence="2">
    <location>
        <begin position="189"/>
        <end position="210"/>
    </location>
</feature>
<feature type="transmembrane region" description="Helical" evidence="2">
    <location>
        <begin position="163"/>
        <end position="183"/>
    </location>
</feature>
<dbReference type="EnsemblPlants" id="Kaladp0071s0355.1.v1.1">
    <property type="protein sequence ID" value="Kaladp0071s0355.1.v1.1"/>
    <property type="gene ID" value="Kaladp0071s0355.v1.1"/>
</dbReference>
<dbReference type="PANTHER" id="PTHR36383:SF1">
    <property type="entry name" value="PROTEIN, PUTATIVE-RELATED"/>
    <property type="match status" value="1"/>
</dbReference>
<dbReference type="Gramene" id="Kaladp0071s0355.1.v1.1">
    <property type="protein sequence ID" value="Kaladp0071s0355.1.v1.1"/>
    <property type="gene ID" value="Kaladp0071s0355.v1.1"/>
</dbReference>
<proteinExistence type="predicted"/>
<reference evidence="3" key="1">
    <citation type="submission" date="2021-01" db="UniProtKB">
        <authorList>
            <consortium name="EnsemblPlants"/>
        </authorList>
    </citation>
    <scope>IDENTIFICATION</scope>
</reference>
<evidence type="ECO:0000313" key="4">
    <source>
        <dbReference type="Proteomes" id="UP000594263"/>
    </source>
</evidence>
<name>A0A7N1A1G3_KALFE</name>
<keyword evidence="2" id="KW-0472">Membrane</keyword>
<sequence length="336" mass="36773">MNPTLFLTPKLRFGVPGEKLSLASFSSQHRVVRVRCSSGQGLSGNGRLKDALSGMVGEQVEELLKREENKKLLDDLEKATQRVEVARMELAEIEKREVEARKMRKYVGQLQSRASEIEECQKEMLQARYMVDEAERALSGEGGFAEEEVEVSKDEERLESVKAALIAAVAGSIAGLPIALTRAAEVSELILPVGVTFASCALFGVTFRYVVRRDLDDGHLKTGAATAFGVVKGFGKLAGGAPLELNTASFLSHAIDGAIYVSADLLIFLFAAVGLDFCFKMRFLSPFPTKRAGSRADSRQEVAVKGNTNSHEDNKILPLNYLEWCLIPMNQNDSAR</sequence>
<protein>
    <submittedName>
        <fullName evidence="3">Uncharacterized protein</fullName>
    </submittedName>
</protein>
<evidence type="ECO:0000313" key="3">
    <source>
        <dbReference type="EnsemblPlants" id="Kaladp0071s0355.1.v1.1"/>
    </source>
</evidence>
<dbReference type="OMA" id="AECQREI"/>